<feature type="transmembrane region" description="Helical" evidence="7">
    <location>
        <begin position="218"/>
        <end position="240"/>
    </location>
</feature>
<evidence type="ECO:0000256" key="3">
    <source>
        <dbReference type="ARBA" id="ARBA00022475"/>
    </source>
</evidence>
<sequence length="847" mass="95803">LINAKIIIVAFWVVLTASLSYYAIQYENKTSMYFAAPKNSISFYSQKQVNTSFPQLTNTEPMVLFVDDIDGNYNNSQKTTFCEISHNLKNQLKDFTNQIIELTKDKYQEYFINSNDYFDAEQNYPLAKPQFCKERSMIIQLVFNASWDGKKVVKDLRKDYATIFQNSKINAKFSTLGLAGLQKDLMDGTMIDIVKLDSISVVLGFIIVALFIKRIQLLIISLINLLFTVIISFGISYLVACKMDVASFGSAVQTASAVALTFDYSLFLFSKVKSEIQLGSDARRIIQQMLQSSGHVVFVSGTCLALVFLLLMVCPVPLVQSIGLCGFITIMMVQLVTTTNSVAMLALFPKFFLGEQYNFWNTDFLNPKRVQEDQSQNYVMIDDETKENQRCIKKFFTIQKNQKESNVQLSIKGIFKMYIAKKWIPYVGILIVTIISFSFIYPTTQMKHSSDISMVLPRNSETLTSTQEFSKQYGAGMLQPVYLVFNKTGANSLLDQEAFDLFGEMAEEFIKRSEKELNNTGLTLNKSQVIAPFFFEQKLSVNAFKIMNKTSSFAFMLKQVSPNISDMSIFAMMLTPEIPLTTKGSDKFAIFFRSVIDDYRERIEQLGISVNEYARNNAMFDAVELLFASFPMVMGVTAGVIFVILAVCFKSFIAPLRLLFEVVLIYIFFNGINVLIFQFGHANGDDAMYWATIFIMFSICIGLACDYDIFSFNGIYRHYYDNISKCRKAGIKLDFVDCVLAGGDNLLVVMTAGLIMIVSFSGLLLSSLDMLLQFGSCLVIDLAFDTFVVVPIVVPAFSYIFGEANMYPGNRMGGWFGKKQADEEHVVLIDDVPQEESSRKDENQLKE</sequence>
<comment type="similarity">
    <text evidence="2">Belongs to the resistance-nodulation-cell division (RND) (TC 2.A.6) family. MmpL subfamily.</text>
</comment>
<feature type="transmembrane region" description="Helical" evidence="7">
    <location>
        <begin position="293"/>
        <end position="313"/>
    </location>
</feature>
<evidence type="ECO:0000256" key="5">
    <source>
        <dbReference type="ARBA" id="ARBA00022989"/>
    </source>
</evidence>
<reference evidence="9" key="1">
    <citation type="submission" date="2015-07" db="EMBL/GenBank/DDBJ databases">
        <title>Adaptation to a free-living lifestyle via gene acquisitions in the diplomonad Trepomonas sp. PC1.</title>
        <authorList>
            <person name="Xu F."/>
            <person name="Jerlstrom-Hultqvist J."/>
            <person name="Kolisko M."/>
            <person name="Simpson A.G.B."/>
            <person name="Roger A.J."/>
            <person name="Svard S.G."/>
            <person name="Andersson J.O."/>
        </authorList>
    </citation>
    <scope>NUCLEOTIDE SEQUENCE</scope>
    <source>
        <strain evidence="9">PC1</strain>
    </source>
</reference>
<dbReference type="PANTHER" id="PTHR33406">
    <property type="entry name" value="MEMBRANE PROTEIN MJ1562-RELATED"/>
    <property type="match status" value="1"/>
</dbReference>
<dbReference type="Pfam" id="PF03176">
    <property type="entry name" value="MMPL"/>
    <property type="match status" value="2"/>
</dbReference>
<evidence type="ECO:0000256" key="7">
    <source>
        <dbReference type="SAM" id="Phobius"/>
    </source>
</evidence>
<dbReference type="SUPFAM" id="SSF82866">
    <property type="entry name" value="Multidrug efflux transporter AcrB transmembrane domain"/>
    <property type="match status" value="2"/>
</dbReference>
<feature type="transmembrane region" description="Helical" evidence="7">
    <location>
        <begin position="193"/>
        <end position="212"/>
    </location>
</feature>
<dbReference type="GO" id="GO:0005886">
    <property type="term" value="C:plasma membrane"/>
    <property type="evidence" value="ECO:0007669"/>
    <property type="project" value="UniProtKB-SubCell"/>
</dbReference>
<feature type="transmembrane region" description="Helical" evidence="7">
    <location>
        <begin position="319"/>
        <end position="348"/>
    </location>
</feature>
<gene>
    <name evidence="9" type="ORF">TPC1_16593</name>
</gene>
<evidence type="ECO:0000313" key="9">
    <source>
        <dbReference type="EMBL" id="JAP91708.1"/>
    </source>
</evidence>
<dbReference type="InterPro" id="IPR050545">
    <property type="entry name" value="Mycobact_MmpL"/>
</dbReference>
<keyword evidence="6 7" id="KW-0472">Membrane</keyword>
<feature type="transmembrane region" description="Helical" evidence="7">
    <location>
        <begin position="687"/>
        <end position="710"/>
    </location>
</feature>
<feature type="domain" description="Membrane transport protein MMPL" evidence="8">
    <location>
        <begin position="633"/>
        <end position="807"/>
    </location>
</feature>
<dbReference type="Gene3D" id="1.20.1640.10">
    <property type="entry name" value="Multidrug efflux transporter AcrB transmembrane domain"/>
    <property type="match status" value="2"/>
</dbReference>
<dbReference type="EMBL" id="GDID01004898">
    <property type="protein sequence ID" value="JAP91708.1"/>
    <property type="molecule type" value="Transcribed_RNA"/>
</dbReference>
<name>A0A146K5N2_9EUKA</name>
<feature type="transmembrane region" description="Helical" evidence="7">
    <location>
        <begin position="778"/>
        <end position="802"/>
    </location>
</feature>
<keyword evidence="5 7" id="KW-1133">Transmembrane helix</keyword>
<proteinExistence type="inferred from homology"/>
<feature type="transmembrane region" description="Helical" evidence="7">
    <location>
        <begin position="6"/>
        <end position="24"/>
    </location>
</feature>
<evidence type="ECO:0000256" key="4">
    <source>
        <dbReference type="ARBA" id="ARBA00022692"/>
    </source>
</evidence>
<keyword evidence="3" id="KW-1003">Cell membrane</keyword>
<accession>A0A146K5N2</accession>
<dbReference type="InterPro" id="IPR004869">
    <property type="entry name" value="MMPL_dom"/>
</dbReference>
<feature type="domain" description="Membrane transport protein MMPL" evidence="8">
    <location>
        <begin position="38"/>
        <end position="351"/>
    </location>
</feature>
<dbReference type="PANTHER" id="PTHR33406:SF6">
    <property type="entry name" value="MEMBRANE PROTEIN YDGH-RELATED"/>
    <property type="match status" value="1"/>
</dbReference>
<keyword evidence="4 7" id="KW-0812">Transmembrane</keyword>
<feature type="non-terminal residue" evidence="9">
    <location>
        <position position="1"/>
    </location>
</feature>
<dbReference type="AlphaFoldDB" id="A0A146K5N2"/>
<feature type="transmembrane region" description="Helical" evidence="7">
    <location>
        <begin position="423"/>
        <end position="441"/>
    </location>
</feature>
<comment type="subcellular location">
    <subcellularLocation>
        <location evidence="1">Cell membrane</location>
        <topology evidence="1">Multi-pass membrane protein</topology>
    </subcellularLocation>
</comment>
<feature type="transmembrane region" description="Helical" evidence="7">
    <location>
        <begin position="658"/>
        <end position="681"/>
    </location>
</feature>
<protein>
    <submittedName>
        <fullName evidence="9">MmpL efflux pump, putative</fullName>
    </submittedName>
</protein>
<evidence type="ECO:0000259" key="8">
    <source>
        <dbReference type="Pfam" id="PF03176"/>
    </source>
</evidence>
<organism evidence="9">
    <name type="scientific">Trepomonas sp. PC1</name>
    <dbReference type="NCBI Taxonomy" id="1076344"/>
    <lineage>
        <taxon>Eukaryota</taxon>
        <taxon>Metamonada</taxon>
        <taxon>Diplomonadida</taxon>
        <taxon>Hexamitidae</taxon>
        <taxon>Hexamitinae</taxon>
        <taxon>Trepomonas</taxon>
    </lineage>
</organism>
<evidence type="ECO:0000256" key="2">
    <source>
        <dbReference type="ARBA" id="ARBA00010157"/>
    </source>
</evidence>
<evidence type="ECO:0000256" key="1">
    <source>
        <dbReference type="ARBA" id="ARBA00004651"/>
    </source>
</evidence>
<feature type="transmembrane region" description="Helical" evidence="7">
    <location>
        <begin position="746"/>
        <end position="766"/>
    </location>
</feature>
<feature type="transmembrane region" description="Helical" evidence="7">
    <location>
        <begin position="625"/>
        <end position="649"/>
    </location>
</feature>
<evidence type="ECO:0000256" key="6">
    <source>
        <dbReference type="ARBA" id="ARBA00023136"/>
    </source>
</evidence>